<gene>
    <name evidence="1" type="ORF">PRECH8_25950</name>
</gene>
<reference evidence="1" key="1">
    <citation type="submission" date="2020-08" db="EMBL/GenBank/DDBJ databases">
        <authorList>
            <person name="Uke A."/>
            <person name="Chhe C."/>
            <person name="Baramee S."/>
            <person name="Kosugi A."/>
        </authorList>
    </citation>
    <scope>NUCLEOTIDE SEQUENCE</scope>
    <source>
        <strain evidence="1">DA-C8</strain>
    </source>
</reference>
<accession>A0A916QGL2</accession>
<dbReference type="EMBL" id="BMAQ01000041">
    <property type="protein sequence ID" value="GFR39299.1"/>
    <property type="molecule type" value="Genomic_DNA"/>
</dbReference>
<evidence type="ECO:0000313" key="1">
    <source>
        <dbReference type="EMBL" id="GFR39299.1"/>
    </source>
</evidence>
<organism evidence="1 2">
    <name type="scientific">Insulibacter thermoxylanivorax</name>
    <dbReference type="NCBI Taxonomy" id="2749268"/>
    <lineage>
        <taxon>Bacteria</taxon>
        <taxon>Bacillati</taxon>
        <taxon>Bacillota</taxon>
        <taxon>Bacilli</taxon>
        <taxon>Bacillales</taxon>
        <taxon>Paenibacillaceae</taxon>
        <taxon>Insulibacter</taxon>
    </lineage>
</organism>
<dbReference type="Proteomes" id="UP000654993">
    <property type="component" value="Unassembled WGS sequence"/>
</dbReference>
<name>A0A916QGL2_9BACL</name>
<sequence length="87" mass="9999">MTSLCPVCNGLENITKTCPQCRAASEDLGRMSDWFGPYSPYREIDDLKMTNGCLDRTNHTCIHMCQCTVCGLNFLCEIEEWQSHEFR</sequence>
<dbReference type="AlphaFoldDB" id="A0A916QGL2"/>
<reference evidence="1" key="2">
    <citation type="journal article" date="2021" name="Data Brief">
        <title>Draft genome sequence data of the facultative, thermophilic, xylanolytic bacterium Paenibacillus sp. strain DA-C8.</title>
        <authorList>
            <person name="Chhe C."/>
            <person name="Uke A."/>
            <person name="Baramee S."/>
            <person name="Ungkulpasvich U."/>
            <person name="Tachaapaikoon C."/>
            <person name="Pason P."/>
            <person name="Waeonukul R."/>
            <person name="Ratanakhanokchai K."/>
            <person name="Kosugi A."/>
        </authorList>
    </citation>
    <scope>NUCLEOTIDE SEQUENCE</scope>
    <source>
        <strain evidence="1">DA-C8</strain>
    </source>
</reference>
<comment type="caution">
    <text evidence="1">The sequence shown here is derived from an EMBL/GenBank/DDBJ whole genome shotgun (WGS) entry which is preliminary data.</text>
</comment>
<protein>
    <submittedName>
        <fullName evidence="1">Uncharacterized protein</fullName>
    </submittedName>
</protein>
<keyword evidence="2" id="KW-1185">Reference proteome</keyword>
<proteinExistence type="predicted"/>
<dbReference type="RefSeq" id="WP_200967500.1">
    <property type="nucleotide sequence ID" value="NZ_BMAQ01000041.1"/>
</dbReference>
<evidence type="ECO:0000313" key="2">
    <source>
        <dbReference type="Proteomes" id="UP000654993"/>
    </source>
</evidence>